<evidence type="ECO:0000313" key="17">
    <source>
        <dbReference type="Proteomes" id="UP001497516"/>
    </source>
</evidence>
<dbReference type="InterPro" id="IPR041469">
    <property type="entry name" value="Subtilisin-like_FN3"/>
</dbReference>
<dbReference type="Pfam" id="PF17766">
    <property type="entry name" value="fn3_6"/>
    <property type="match status" value="1"/>
</dbReference>
<keyword evidence="3" id="KW-0964">Secreted</keyword>
<keyword evidence="7 10" id="KW-0720">Serine protease</keyword>
<protein>
    <submittedName>
        <fullName evidence="16">Uncharacterized protein</fullName>
    </submittedName>
</protein>
<dbReference type="Gene3D" id="3.40.50.200">
    <property type="entry name" value="Peptidase S8/S53 domain"/>
    <property type="match status" value="1"/>
</dbReference>
<dbReference type="InterPro" id="IPR034197">
    <property type="entry name" value="Peptidases_S8_3"/>
</dbReference>
<dbReference type="Pfam" id="PF00082">
    <property type="entry name" value="Peptidase_S8"/>
    <property type="match status" value="1"/>
</dbReference>
<accession>A0AAV2FDJ1</accession>
<dbReference type="InterPro" id="IPR010259">
    <property type="entry name" value="S8pro/Inhibitor_I9"/>
</dbReference>
<evidence type="ECO:0000259" key="14">
    <source>
        <dbReference type="Pfam" id="PF05922"/>
    </source>
</evidence>
<dbReference type="CDD" id="cd02120">
    <property type="entry name" value="PA_subtilisin_like"/>
    <property type="match status" value="1"/>
</dbReference>
<dbReference type="EMBL" id="OZ034819">
    <property type="protein sequence ID" value="CAL1396084.1"/>
    <property type="molecule type" value="Genomic_DNA"/>
</dbReference>
<evidence type="ECO:0000256" key="6">
    <source>
        <dbReference type="ARBA" id="ARBA00022801"/>
    </source>
</evidence>
<feature type="domain" description="Peptidase S8/S53" evidence="13">
    <location>
        <begin position="146"/>
        <end position="600"/>
    </location>
</feature>
<feature type="domain" description="Inhibitor I9" evidence="14">
    <location>
        <begin position="38"/>
        <end position="120"/>
    </location>
</feature>
<dbReference type="InterPro" id="IPR036852">
    <property type="entry name" value="Peptidase_S8/S53_dom_sf"/>
</dbReference>
<reference evidence="16 17" key="1">
    <citation type="submission" date="2024-04" db="EMBL/GenBank/DDBJ databases">
        <authorList>
            <person name="Fracassetti M."/>
        </authorList>
    </citation>
    <scope>NUCLEOTIDE SEQUENCE [LARGE SCALE GENOMIC DNA]</scope>
</reference>
<evidence type="ECO:0000256" key="8">
    <source>
        <dbReference type="ARBA" id="ARBA00023180"/>
    </source>
</evidence>
<keyword evidence="6 10" id="KW-0378">Hydrolase</keyword>
<dbReference type="Gene3D" id="3.50.30.30">
    <property type="match status" value="1"/>
</dbReference>
<feature type="domain" description="Subtilisin-like protease fibronectin type-III" evidence="15">
    <location>
        <begin position="675"/>
        <end position="778"/>
    </location>
</feature>
<dbReference type="GO" id="GO:0005576">
    <property type="term" value="C:extracellular region"/>
    <property type="evidence" value="ECO:0007669"/>
    <property type="project" value="UniProtKB-SubCell"/>
</dbReference>
<evidence type="ECO:0000256" key="10">
    <source>
        <dbReference type="PROSITE-ProRule" id="PRU01240"/>
    </source>
</evidence>
<evidence type="ECO:0000256" key="7">
    <source>
        <dbReference type="ARBA" id="ARBA00022825"/>
    </source>
</evidence>
<evidence type="ECO:0000256" key="11">
    <source>
        <dbReference type="SAM" id="MobiDB-lite"/>
    </source>
</evidence>
<dbReference type="GO" id="GO:0009609">
    <property type="term" value="P:response to symbiotic bacterium"/>
    <property type="evidence" value="ECO:0007669"/>
    <property type="project" value="UniProtKB-ARBA"/>
</dbReference>
<evidence type="ECO:0000259" key="13">
    <source>
        <dbReference type="Pfam" id="PF00082"/>
    </source>
</evidence>
<dbReference type="InterPro" id="IPR023828">
    <property type="entry name" value="Peptidase_S8_Ser-AS"/>
</dbReference>
<dbReference type="FunFam" id="3.30.70.80:FF:000003">
    <property type="entry name" value="Subtilisin-like protease SBT1.9"/>
    <property type="match status" value="1"/>
</dbReference>
<evidence type="ECO:0000259" key="15">
    <source>
        <dbReference type="Pfam" id="PF17766"/>
    </source>
</evidence>
<feature type="signal peptide" evidence="12">
    <location>
        <begin position="1"/>
        <end position="29"/>
    </location>
</feature>
<dbReference type="CDD" id="cd04852">
    <property type="entry name" value="Peptidases_S8_3"/>
    <property type="match status" value="1"/>
</dbReference>
<keyword evidence="8" id="KW-0325">Glycoprotein</keyword>
<dbReference type="InterPro" id="IPR045051">
    <property type="entry name" value="SBT"/>
</dbReference>
<dbReference type="InterPro" id="IPR000209">
    <property type="entry name" value="Peptidase_S8/S53_dom"/>
</dbReference>
<dbReference type="PROSITE" id="PS00138">
    <property type="entry name" value="SUBTILASE_SER"/>
    <property type="match status" value="1"/>
</dbReference>
<dbReference type="FunFam" id="3.40.50.200:FF:000006">
    <property type="entry name" value="Subtilisin-like protease SBT1.5"/>
    <property type="match status" value="1"/>
</dbReference>
<dbReference type="SUPFAM" id="SSF52743">
    <property type="entry name" value="Subtilisin-like"/>
    <property type="match status" value="1"/>
</dbReference>
<dbReference type="PANTHER" id="PTHR10795">
    <property type="entry name" value="PROPROTEIN CONVERTASE SUBTILISIN/KEXIN"/>
    <property type="match status" value="1"/>
</dbReference>
<evidence type="ECO:0000256" key="2">
    <source>
        <dbReference type="ARBA" id="ARBA00011073"/>
    </source>
</evidence>
<evidence type="ECO:0000256" key="9">
    <source>
        <dbReference type="PIRSR" id="PIRSR615500-1"/>
    </source>
</evidence>
<dbReference type="PROSITE" id="PS51892">
    <property type="entry name" value="SUBTILASE"/>
    <property type="match status" value="1"/>
</dbReference>
<evidence type="ECO:0000256" key="5">
    <source>
        <dbReference type="ARBA" id="ARBA00022729"/>
    </source>
</evidence>
<feature type="active site" description="Charge relay system" evidence="9 10">
    <location>
        <position position="228"/>
    </location>
</feature>
<dbReference type="Gene3D" id="2.60.40.2310">
    <property type="match status" value="1"/>
</dbReference>
<feature type="active site" description="Charge relay system" evidence="9 10">
    <location>
        <position position="155"/>
    </location>
</feature>
<feature type="chain" id="PRO_5043404889" evidence="12">
    <location>
        <begin position="30"/>
        <end position="812"/>
    </location>
</feature>
<evidence type="ECO:0000256" key="4">
    <source>
        <dbReference type="ARBA" id="ARBA00022670"/>
    </source>
</evidence>
<dbReference type="GO" id="GO:0006508">
    <property type="term" value="P:proteolysis"/>
    <property type="evidence" value="ECO:0007669"/>
    <property type="project" value="UniProtKB-KW"/>
</dbReference>
<feature type="region of interest" description="Disordered" evidence="11">
    <location>
        <begin position="214"/>
        <end position="234"/>
    </location>
</feature>
<dbReference type="Pfam" id="PF05922">
    <property type="entry name" value="Inhibitor_I9"/>
    <property type="match status" value="1"/>
</dbReference>
<keyword evidence="4 10" id="KW-0645">Protease</keyword>
<dbReference type="InterPro" id="IPR037045">
    <property type="entry name" value="S8pro/Inhibitor_I9_sf"/>
</dbReference>
<feature type="active site" description="Charge relay system" evidence="9 10">
    <location>
        <position position="562"/>
    </location>
</feature>
<evidence type="ECO:0000313" key="16">
    <source>
        <dbReference type="EMBL" id="CAL1396084.1"/>
    </source>
</evidence>
<comment type="similarity">
    <text evidence="2 10">Belongs to the peptidase S8 family.</text>
</comment>
<keyword evidence="17" id="KW-1185">Reference proteome</keyword>
<evidence type="ECO:0000256" key="12">
    <source>
        <dbReference type="SAM" id="SignalP"/>
    </source>
</evidence>
<proteinExistence type="inferred from homology"/>
<dbReference type="PRINTS" id="PR00723">
    <property type="entry name" value="SUBTILISIN"/>
</dbReference>
<sequence>MQFTSFLSMIHLHTFLLLLLIFTFHTCSSTPTAESYATYIVHLNPSSRPTPFTTNEKWHSSIITSIKSSATTHHFSSLENSFLYSYENALHGFSAVLTEQEVGTLQNLPGFLSANKDKQQRLLTTYTPEFMSLNPTTGIWPASGFGEGVIVGFIDTGIWPESPSFDERGMTTIKLPAKWKGVCQAGKDFNSSLCNSKLIGARYFDKGYRASNPNATLTKNSPRDADGHGTHTSSTAAGNYVEGASFLGYAKGVARGMAPRAWVAMYKVSSVGKKMYDSDVLAGMDQAVADGVDILSLSLGSDDVTPLYENPIAIASFGAMEKGVFISSAAGNNGPPEGTLRNGVPWVLTVGAGTFDRTFVASLTLGSDKARKQHTIVGKSMYPLGLWIKDETLIYNKTLSKCNDSELLSKAPRGILVCQDTGSLSSLYDQMYQILRAATNLVAAIFVCKDPSRFDFDWMNNPAAVLISTKDLEAVMDYIKSSDKPIASIKFQQTATGKETAPVVAEYTSRGPCPNCLGVLKPDVLAPGSSVLASWIPNEVATRLGPNMFLTSEGFNLQSGTSVACPHAAGVAALLKAAHPEWSHAAIKSAMMTTATELDNSGMPIKDAARGFTAASPFAMGAGHIVLNKALDPGLVYDAAAQDYVSLLCSMNFTKNQILTVTRSNVYNCENASPDLNYPSFLAFYDKNVASNGVVMTKRFRRVVTNVGGGAATYKVKVDPPIGSTVSVWPQSLVFMKEHERHHYSVEITYASQGAVSYGSITWFEENGNYAVRSPIVISVERSEMSKLKELSKNNRIYVVSLECPGLIHGRV</sequence>
<keyword evidence="5 12" id="KW-0732">Signal</keyword>
<evidence type="ECO:0000256" key="3">
    <source>
        <dbReference type="ARBA" id="ARBA00022525"/>
    </source>
</evidence>
<evidence type="ECO:0000256" key="1">
    <source>
        <dbReference type="ARBA" id="ARBA00004613"/>
    </source>
</evidence>
<dbReference type="GO" id="GO:0004252">
    <property type="term" value="F:serine-type endopeptidase activity"/>
    <property type="evidence" value="ECO:0007669"/>
    <property type="project" value="UniProtKB-UniRule"/>
</dbReference>
<organism evidence="16 17">
    <name type="scientific">Linum trigynum</name>
    <dbReference type="NCBI Taxonomy" id="586398"/>
    <lineage>
        <taxon>Eukaryota</taxon>
        <taxon>Viridiplantae</taxon>
        <taxon>Streptophyta</taxon>
        <taxon>Embryophyta</taxon>
        <taxon>Tracheophyta</taxon>
        <taxon>Spermatophyta</taxon>
        <taxon>Magnoliopsida</taxon>
        <taxon>eudicotyledons</taxon>
        <taxon>Gunneridae</taxon>
        <taxon>Pentapetalae</taxon>
        <taxon>rosids</taxon>
        <taxon>fabids</taxon>
        <taxon>Malpighiales</taxon>
        <taxon>Linaceae</taxon>
        <taxon>Linum</taxon>
    </lineage>
</organism>
<comment type="subcellular location">
    <subcellularLocation>
        <location evidence="1">Secreted</location>
    </subcellularLocation>
</comment>
<name>A0AAV2FDJ1_9ROSI</name>
<dbReference type="InterPro" id="IPR015500">
    <property type="entry name" value="Peptidase_S8_subtilisin-rel"/>
</dbReference>
<dbReference type="AlphaFoldDB" id="A0AAV2FDJ1"/>
<dbReference type="Gene3D" id="3.30.70.80">
    <property type="entry name" value="Peptidase S8 propeptide/proteinase inhibitor I9"/>
    <property type="match status" value="1"/>
</dbReference>
<gene>
    <name evidence="16" type="ORF">LTRI10_LOCUS36471</name>
</gene>
<dbReference type="Proteomes" id="UP001497516">
    <property type="component" value="Chromosome 6"/>
</dbReference>